<name>A0A150KAE6_HEYCO</name>
<evidence type="ECO:0000313" key="2">
    <source>
        <dbReference type="Proteomes" id="UP000075304"/>
    </source>
</evidence>
<dbReference type="AlphaFoldDB" id="A0A150KAE6"/>
<dbReference type="PATRIC" id="fig|1398.25.peg.3879"/>
<sequence length="43" mass="4862">MGKELDFKIPVCMDIVPCISNFQDQIFYHPGPEQGFRISVCSA</sequence>
<organism evidence="1 2">
    <name type="scientific">Heyndrickxia coagulans</name>
    <name type="common">Weizmannia coagulans</name>
    <dbReference type="NCBI Taxonomy" id="1398"/>
    <lineage>
        <taxon>Bacteria</taxon>
        <taxon>Bacillati</taxon>
        <taxon>Bacillota</taxon>
        <taxon>Bacilli</taxon>
        <taxon>Bacillales</taxon>
        <taxon>Bacillaceae</taxon>
        <taxon>Heyndrickxia</taxon>
    </lineage>
</organism>
<reference evidence="1 2" key="1">
    <citation type="submission" date="2016-01" db="EMBL/GenBank/DDBJ databases">
        <title>Genome Sequences of Twelve Sporeforming Bacillus Species Isolated from Foods.</title>
        <authorList>
            <person name="Berendsen E.M."/>
            <person name="Wells-Bennik M.H."/>
            <person name="Krawcyk A.O."/>
            <person name="De Jong A."/>
            <person name="Holsappel S."/>
            <person name="Eijlander R.T."/>
            <person name="Kuipers O.P."/>
        </authorList>
    </citation>
    <scope>NUCLEOTIDE SEQUENCE [LARGE SCALE GENOMIC DNA]</scope>
    <source>
        <strain evidence="1 2">B4099</strain>
    </source>
</reference>
<accession>A0A150KAE6</accession>
<proteinExistence type="predicted"/>
<gene>
    <name evidence="1" type="ORF">B4099_2291</name>
</gene>
<protein>
    <submittedName>
        <fullName evidence="1">Uncharacterized protein</fullName>
    </submittedName>
</protein>
<evidence type="ECO:0000313" key="1">
    <source>
        <dbReference type="EMBL" id="KYC66376.1"/>
    </source>
</evidence>
<dbReference type="Proteomes" id="UP000075304">
    <property type="component" value="Unassembled WGS sequence"/>
</dbReference>
<dbReference type="EMBL" id="LQYI01000081">
    <property type="protein sequence ID" value="KYC66376.1"/>
    <property type="molecule type" value="Genomic_DNA"/>
</dbReference>
<comment type="caution">
    <text evidence="1">The sequence shown here is derived from an EMBL/GenBank/DDBJ whole genome shotgun (WGS) entry which is preliminary data.</text>
</comment>